<dbReference type="PANTHER" id="PTHR38887">
    <property type="entry name" value="CHROMOSOME 21, WHOLE GENOME SHOTGUN SEQUENCE"/>
    <property type="match status" value="1"/>
</dbReference>
<reference evidence="3" key="1">
    <citation type="journal article" date="2017" name="Genome Biol.">
        <title>Comparative genomics reveals high biological diversity and specific adaptations in the industrially and medically important fungal genus Aspergillus.</title>
        <authorList>
            <person name="de Vries R.P."/>
            <person name="Riley R."/>
            <person name="Wiebenga A."/>
            <person name="Aguilar-Osorio G."/>
            <person name="Amillis S."/>
            <person name="Uchima C.A."/>
            <person name="Anderluh G."/>
            <person name="Asadollahi M."/>
            <person name="Askin M."/>
            <person name="Barry K."/>
            <person name="Battaglia E."/>
            <person name="Bayram O."/>
            <person name="Benocci T."/>
            <person name="Braus-Stromeyer S.A."/>
            <person name="Caldana C."/>
            <person name="Canovas D."/>
            <person name="Cerqueira G.C."/>
            <person name="Chen F."/>
            <person name="Chen W."/>
            <person name="Choi C."/>
            <person name="Clum A."/>
            <person name="Dos Santos R.A."/>
            <person name="Damasio A.R."/>
            <person name="Diallinas G."/>
            <person name="Emri T."/>
            <person name="Fekete E."/>
            <person name="Flipphi M."/>
            <person name="Freyberg S."/>
            <person name="Gallo A."/>
            <person name="Gournas C."/>
            <person name="Habgood R."/>
            <person name="Hainaut M."/>
            <person name="Harispe M.L."/>
            <person name="Henrissat B."/>
            <person name="Hilden K.S."/>
            <person name="Hope R."/>
            <person name="Hossain A."/>
            <person name="Karabika E."/>
            <person name="Karaffa L."/>
            <person name="Karanyi Z."/>
            <person name="Krasevec N."/>
            <person name="Kuo A."/>
            <person name="Kusch H."/>
            <person name="LaButti K."/>
            <person name="Lagendijk E.L."/>
            <person name="Lapidus A."/>
            <person name="Levasseur A."/>
            <person name="Lindquist E."/>
            <person name="Lipzen A."/>
            <person name="Logrieco A.F."/>
            <person name="MacCabe A."/>
            <person name="Maekelae M.R."/>
            <person name="Malavazi I."/>
            <person name="Melin P."/>
            <person name="Meyer V."/>
            <person name="Mielnichuk N."/>
            <person name="Miskei M."/>
            <person name="Molnar A.P."/>
            <person name="Mule G."/>
            <person name="Ngan C.Y."/>
            <person name="Orejas M."/>
            <person name="Orosz E."/>
            <person name="Ouedraogo J.P."/>
            <person name="Overkamp K.M."/>
            <person name="Park H.-S."/>
            <person name="Perrone G."/>
            <person name="Piumi F."/>
            <person name="Punt P.J."/>
            <person name="Ram A.F."/>
            <person name="Ramon A."/>
            <person name="Rauscher S."/>
            <person name="Record E."/>
            <person name="Riano-Pachon D.M."/>
            <person name="Robert V."/>
            <person name="Roehrig J."/>
            <person name="Ruller R."/>
            <person name="Salamov A."/>
            <person name="Salih N.S."/>
            <person name="Samson R.A."/>
            <person name="Sandor E."/>
            <person name="Sanguinetti M."/>
            <person name="Schuetze T."/>
            <person name="Sepcic K."/>
            <person name="Shelest E."/>
            <person name="Sherlock G."/>
            <person name="Sophianopoulou V."/>
            <person name="Squina F.M."/>
            <person name="Sun H."/>
            <person name="Susca A."/>
            <person name="Todd R.B."/>
            <person name="Tsang A."/>
            <person name="Unkles S.E."/>
            <person name="van de Wiele N."/>
            <person name="van Rossen-Uffink D."/>
            <person name="Oliveira J.V."/>
            <person name="Vesth T.C."/>
            <person name="Visser J."/>
            <person name="Yu J.-H."/>
            <person name="Zhou M."/>
            <person name="Andersen M.R."/>
            <person name="Archer D.B."/>
            <person name="Baker S.E."/>
            <person name="Benoit I."/>
            <person name="Brakhage A.A."/>
            <person name="Braus G.H."/>
            <person name="Fischer R."/>
            <person name="Frisvad J.C."/>
            <person name="Goldman G.H."/>
            <person name="Houbraken J."/>
            <person name="Oakley B."/>
            <person name="Pocsi I."/>
            <person name="Scazzocchio C."/>
            <person name="Seiboth B."/>
            <person name="vanKuyk P.A."/>
            <person name="Wortman J."/>
            <person name="Dyer P.S."/>
            <person name="Grigoriev I.V."/>
        </authorList>
    </citation>
    <scope>NUCLEOTIDE SEQUENCE [LARGE SCALE GENOMIC DNA]</scope>
    <source>
        <strain evidence="3">DTO 134E9</strain>
    </source>
</reference>
<accession>A0A1L9RV75</accession>
<organism evidence="2 3">
    <name type="scientific">Aspergillus wentii DTO 134E9</name>
    <dbReference type="NCBI Taxonomy" id="1073089"/>
    <lineage>
        <taxon>Eukaryota</taxon>
        <taxon>Fungi</taxon>
        <taxon>Dikarya</taxon>
        <taxon>Ascomycota</taxon>
        <taxon>Pezizomycotina</taxon>
        <taxon>Eurotiomycetes</taxon>
        <taxon>Eurotiomycetidae</taxon>
        <taxon>Eurotiales</taxon>
        <taxon>Aspergillaceae</taxon>
        <taxon>Aspergillus</taxon>
        <taxon>Aspergillus subgen. Cremei</taxon>
    </lineage>
</organism>
<feature type="compositionally biased region" description="Basic and acidic residues" evidence="1">
    <location>
        <begin position="37"/>
        <end position="46"/>
    </location>
</feature>
<dbReference type="AlphaFoldDB" id="A0A1L9RV75"/>
<dbReference type="Proteomes" id="UP000184383">
    <property type="component" value="Unassembled WGS sequence"/>
</dbReference>
<gene>
    <name evidence="2" type="ORF">ASPWEDRAFT_103026</name>
</gene>
<dbReference type="GeneID" id="63743382"/>
<dbReference type="PANTHER" id="PTHR38887:SF1">
    <property type="entry name" value="RAS MODIFICATION PROTEIN ERF4"/>
    <property type="match status" value="1"/>
</dbReference>
<dbReference type="OrthoDB" id="3433125at2759"/>
<feature type="region of interest" description="Disordered" evidence="1">
    <location>
        <begin position="344"/>
        <end position="451"/>
    </location>
</feature>
<feature type="compositionally biased region" description="Gly residues" evidence="1">
    <location>
        <begin position="400"/>
        <end position="411"/>
    </location>
</feature>
<proteinExistence type="predicted"/>
<dbReference type="EMBL" id="KV878210">
    <property type="protein sequence ID" value="OJJ38783.1"/>
    <property type="molecule type" value="Genomic_DNA"/>
</dbReference>
<dbReference type="VEuPathDB" id="FungiDB:ASPWEDRAFT_103026"/>
<sequence length="512" mass="56426">MNRSEGPLGMLVHGVTSGIGFATEVYGYKKSKKAAKKEREQKEREISPSPSDSSREEKNGFPNEKTTEADYAAHDEVERSWQLDEAQDTLVESKPHKSKSGVANPDKVIGAFLQRQPPPYSSSADGIPIHRLTYPIAIPQRRPKDKKRGFIRAYAPDLQNMGINQDMWFDFIETLNEASLANPWINAINLASIAFSPLPTVISQSISMAIMVATTVAIEAQSRYRQNKALDKLNKEFFNPRGLFCLVMTWDPTSVNARTNVNVHTTIQNTIDGQGKMKHKFQSSNGITNGMENMQTAQLVFPGLDLLASATDNEQKGFKEKMKRGKLFVDDYMDRKAQAKFIAENPNSHLNQAGKPKFVSKYADPTHPMHSGLSNIMGRQQQNGGSGGGTSSGRRDGMERGMGGRGGGGPLGLVNMAIQAVGDHGQNRSTPPAPYGSNSEHYDEHKGQQQYQYQQPYQQGSAGAGAGGLSLGNLFRSKVLYLMVVNMPTDDEMAQAQRLTADWNIQGHQQEF</sequence>
<evidence type="ECO:0000313" key="3">
    <source>
        <dbReference type="Proteomes" id="UP000184383"/>
    </source>
</evidence>
<protein>
    <submittedName>
        <fullName evidence="2">Uncharacterized protein</fullName>
    </submittedName>
</protein>
<dbReference type="STRING" id="1073089.A0A1L9RV75"/>
<evidence type="ECO:0000313" key="2">
    <source>
        <dbReference type="EMBL" id="OJJ38783.1"/>
    </source>
</evidence>
<dbReference type="InterPro" id="IPR053221">
    <property type="entry name" value="Burnettramic_acid_biosynth"/>
</dbReference>
<keyword evidence="3" id="KW-1185">Reference proteome</keyword>
<name>A0A1L9RV75_ASPWE</name>
<dbReference type="RefSeq" id="XP_040692459.1">
    <property type="nucleotide sequence ID" value="XM_040827534.1"/>
</dbReference>
<feature type="region of interest" description="Disordered" evidence="1">
    <location>
        <begin position="29"/>
        <end position="71"/>
    </location>
</feature>
<feature type="compositionally biased region" description="Basic and acidic residues" evidence="1">
    <location>
        <begin position="53"/>
        <end position="71"/>
    </location>
</feature>
<evidence type="ECO:0000256" key="1">
    <source>
        <dbReference type="SAM" id="MobiDB-lite"/>
    </source>
</evidence>